<dbReference type="GO" id="GO:0032259">
    <property type="term" value="P:methylation"/>
    <property type="evidence" value="ECO:0007669"/>
    <property type="project" value="UniProtKB-KW"/>
</dbReference>
<accession>A0ABY9J133</accession>
<dbReference type="PANTHER" id="PTHR42912">
    <property type="entry name" value="METHYLTRANSFERASE"/>
    <property type="match status" value="1"/>
</dbReference>
<dbReference type="RefSeq" id="WP_306069731.1">
    <property type="nucleotide sequence ID" value="NZ_CP120988.1"/>
</dbReference>
<protein>
    <submittedName>
        <fullName evidence="2">Class I SAM-dependent methyltransferase</fullName>
        <ecNumber evidence="2">2.1.1.-</ecNumber>
    </submittedName>
</protein>
<feature type="domain" description="Methyltransferase" evidence="1">
    <location>
        <begin position="60"/>
        <end position="156"/>
    </location>
</feature>
<dbReference type="Gene3D" id="3.40.50.150">
    <property type="entry name" value="Vaccinia Virus protein VP39"/>
    <property type="match status" value="1"/>
</dbReference>
<dbReference type="InterPro" id="IPR041698">
    <property type="entry name" value="Methyltransf_25"/>
</dbReference>
<keyword evidence="3" id="KW-1185">Reference proteome</keyword>
<dbReference type="InterPro" id="IPR029063">
    <property type="entry name" value="SAM-dependent_MTases_sf"/>
</dbReference>
<evidence type="ECO:0000259" key="1">
    <source>
        <dbReference type="Pfam" id="PF13649"/>
    </source>
</evidence>
<dbReference type="SUPFAM" id="SSF53335">
    <property type="entry name" value="S-adenosyl-L-methionine-dependent methyltransferases"/>
    <property type="match status" value="1"/>
</dbReference>
<proteinExistence type="predicted"/>
<evidence type="ECO:0000313" key="2">
    <source>
        <dbReference type="EMBL" id="WLQ59641.1"/>
    </source>
</evidence>
<keyword evidence="2" id="KW-0489">Methyltransferase</keyword>
<keyword evidence="2" id="KW-0808">Transferase</keyword>
<dbReference type="GO" id="GO:0008168">
    <property type="term" value="F:methyltransferase activity"/>
    <property type="evidence" value="ECO:0007669"/>
    <property type="project" value="UniProtKB-KW"/>
</dbReference>
<dbReference type="Proteomes" id="UP001235744">
    <property type="component" value="Chromosome"/>
</dbReference>
<dbReference type="EMBL" id="CP120988">
    <property type="protein sequence ID" value="WLQ59641.1"/>
    <property type="molecule type" value="Genomic_DNA"/>
</dbReference>
<evidence type="ECO:0000313" key="3">
    <source>
        <dbReference type="Proteomes" id="UP001235744"/>
    </source>
</evidence>
<sequence>MNPPTDRPSPTVRHFYDDLAADYDLIYADWEASIARQADALSALIDGTADSGNGSVGYDVLDCACGIGTQALGLAALGYRVTGSDLSPVAVTRAAGEAASRGLTLPVTAADMTTLPFRDGSFDVVVCADNSLPHLLTPQAVLAALGEMRRVLRPGGVLLLSTRPYDRLRRERPASTPPQVRKGEGGRVVTFQLWHWQPDGERYDLEHFQLLPDAPADSDGERGRGDGWNVRTRRASYWALSQAQLVEFATRAGLREPMWHEPDESGFFQPVLVARRPGALAKVTGHDHI</sequence>
<organism evidence="2 3">
    <name type="scientific">Streptomyces poriferorum</name>
    <dbReference type="NCBI Taxonomy" id="2798799"/>
    <lineage>
        <taxon>Bacteria</taxon>
        <taxon>Bacillati</taxon>
        <taxon>Actinomycetota</taxon>
        <taxon>Actinomycetes</taxon>
        <taxon>Kitasatosporales</taxon>
        <taxon>Streptomycetaceae</taxon>
        <taxon>Streptomyces</taxon>
    </lineage>
</organism>
<dbReference type="PANTHER" id="PTHR42912:SF80">
    <property type="entry name" value="METHYLTRANSFERASE DOMAIN-CONTAINING PROTEIN"/>
    <property type="match status" value="1"/>
</dbReference>
<reference evidence="2 3" key="1">
    <citation type="submission" date="2023-03" db="EMBL/GenBank/DDBJ databases">
        <title>Isolation and description of six Streptomyces strains from soil environments, able to metabolize different microbial glucans.</title>
        <authorList>
            <person name="Widen T."/>
            <person name="Larsbrink J."/>
        </authorList>
    </citation>
    <scope>NUCLEOTIDE SEQUENCE [LARGE SCALE GENOMIC DNA]</scope>
    <source>
        <strain evidence="2 3">Alt2</strain>
    </source>
</reference>
<dbReference type="Pfam" id="PF13649">
    <property type="entry name" value="Methyltransf_25"/>
    <property type="match status" value="1"/>
</dbReference>
<dbReference type="CDD" id="cd02440">
    <property type="entry name" value="AdoMet_MTases"/>
    <property type="match status" value="1"/>
</dbReference>
<gene>
    <name evidence="2" type="ORF">P8A19_31325</name>
</gene>
<dbReference type="InterPro" id="IPR050508">
    <property type="entry name" value="Methyltransf_Superfamily"/>
</dbReference>
<name>A0ABY9J133_9ACTN</name>
<dbReference type="EC" id="2.1.1.-" evidence="2"/>